<feature type="repeat" description="TPR" evidence="1">
    <location>
        <begin position="87"/>
        <end position="120"/>
    </location>
</feature>
<name>A0ABV0JRQ2_9CYAN</name>
<feature type="repeat" description="TPR" evidence="1">
    <location>
        <begin position="553"/>
        <end position="586"/>
    </location>
</feature>
<dbReference type="EMBL" id="JAMPKK010000024">
    <property type="protein sequence ID" value="MEP0865326.1"/>
    <property type="molecule type" value="Genomic_DNA"/>
</dbReference>
<feature type="repeat" description="TPR" evidence="1">
    <location>
        <begin position="259"/>
        <end position="292"/>
    </location>
</feature>
<dbReference type="SUPFAM" id="SSF48452">
    <property type="entry name" value="TPR-like"/>
    <property type="match status" value="3"/>
</dbReference>
<sequence length="1200" mass="134750">MHYCLKSLSLATATLLLSLMSPLLPLTLKFEPLVAQAQTTQDRKAEALRLYQEGSQQFNRGQFQEALQAAQQALVIFREIGDRQGEANSLMGLGGAYGYLGQYQQAIESYQQALAIQRELGDRRGEAYSLGGLGSAYGSLRQHQQAIESHQTHQQAIESYKQALAIQRELGERRGEAYLLQNFGRTYQMMGQHKEAIAVYQQWLTIAREIGDRQGEAYSLGSLGSAYGSLGPHQWAQAIEFYQQALAIQRELSDRWGEAYLLQNFGRTYQMMGQYKEAIAVYQQWLTITREIGDRRGEATSLGSLGSAYSSLRQHQQAIEFYQQALAIQREIGDLQGKASSLRSLGWSYVSLGQYREAIEIHQQSLAITRELGNRQEEAHSLRELGQAYNASGQYKEAIEVYQQALAIGREIGYWDHSAQLGLDSAYVASGRDNRSRLYRDQIEHKQQFLAGARASGDRRMEVGTLGELGKIYNTSGQYKEAIEVYQQALAIAQKIGDRGGEGYTLTQLGDAYYSLRQYREAIEVYQQSLTILRQLNDRLRPFERLGARYVEAETLGNLGDAYYSLGQYREALEVYQQVLSIAREVGDRFTEGNTLGSLGDVYYALRQYPEAIEFYQQSLAIAREIGFSDEPQGRLLSSIGMVLAQQNQPELAIVFYKQSVNIRQTIRRNIREAPQKDQQTYTETVADSYRALADLLFKQDRVLEAQRVLDLLKVQELNDYLDNVRGNNNTAQGLPNLLPEQQTWENYQAVLNKAIEIGKELTQLRQLKQKGMLTPTQEQRIAQLVKAQETIRAEFNNFTRSPEVLALVTQRTPETLSQDLLLRMGDFNALQDNLRNLQQKAVLLYPLILDDRLELILTAPDSPPIRRTVQVPKKQLNETIVAFRSALQDPAADAKTPAQQLYNWLIKPLEADLKAADAQTIIYAPDAQLRYIPLAALYDGQQWLVQRYRINNITAASLTDLNTKPQRQMQVLAGAFATGRYSFKVGGESFDFAGLPFAGTEVENLAKTIPATTKFIDKAFTPQVTVPKMDDYTVVHLATHAAFVVGTPDDSFILFGNGDRITLRDIQNWSLKNVDLVVLSACETGLGGKLGNGEEILGLGYQMQRAGARAVIASLWTVDDGGTQTLMNTFYANLKKSNTTKAEALRQTQIALITGDYKALGQEQGIFAVEHVRNSSPNVSDHFSHPYYWAPFILIGNGL</sequence>
<gene>
    <name evidence="3" type="ORF">NDI37_12695</name>
</gene>
<dbReference type="Gene3D" id="1.25.40.10">
    <property type="entry name" value="Tetratricopeptide repeat domain"/>
    <property type="match status" value="4"/>
</dbReference>
<dbReference type="PANTHER" id="PTHR10098:SF108">
    <property type="entry name" value="TETRATRICOPEPTIDE REPEAT PROTEIN 28"/>
    <property type="match status" value="1"/>
</dbReference>
<feature type="repeat" description="TPR" evidence="1">
    <location>
        <begin position="463"/>
        <end position="496"/>
    </location>
</feature>
<comment type="caution">
    <text evidence="3">The sequence shown here is derived from an EMBL/GenBank/DDBJ whole genome shotgun (WGS) entry which is preliminary data.</text>
</comment>
<feature type="repeat" description="TPR" evidence="1">
    <location>
        <begin position="593"/>
        <end position="626"/>
    </location>
</feature>
<dbReference type="SUPFAM" id="SSF81901">
    <property type="entry name" value="HCP-like"/>
    <property type="match status" value="1"/>
</dbReference>
<dbReference type="SMART" id="SM00028">
    <property type="entry name" value="TPR"/>
    <property type="match status" value="14"/>
</dbReference>
<evidence type="ECO:0000313" key="4">
    <source>
        <dbReference type="Proteomes" id="UP001442494"/>
    </source>
</evidence>
<dbReference type="RefSeq" id="WP_190419850.1">
    <property type="nucleotide sequence ID" value="NZ_JAMPKK010000024.1"/>
</dbReference>
<accession>A0ABV0JRQ2</accession>
<dbReference type="PANTHER" id="PTHR10098">
    <property type="entry name" value="RAPSYN-RELATED"/>
    <property type="match status" value="1"/>
</dbReference>
<dbReference type="InterPro" id="IPR024983">
    <property type="entry name" value="CHAT_dom"/>
</dbReference>
<feature type="domain" description="CHAT" evidence="2">
    <location>
        <begin position="897"/>
        <end position="1198"/>
    </location>
</feature>
<evidence type="ECO:0000256" key="1">
    <source>
        <dbReference type="PROSITE-ProRule" id="PRU00339"/>
    </source>
</evidence>
<feature type="repeat" description="TPR" evidence="1">
    <location>
        <begin position="503"/>
        <end position="536"/>
    </location>
</feature>
<dbReference type="Pfam" id="PF12770">
    <property type="entry name" value="CHAT"/>
    <property type="match status" value="1"/>
</dbReference>
<proteinExistence type="predicted"/>
<protein>
    <submittedName>
        <fullName evidence="3">Tetratricopeptide repeat protein</fullName>
    </submittedName>
</protein>
<dbReference type="PROSITE" id="PS50293">
    <property type="entry name" value="TPR_REGION"/>
    <property type="match status" value="3"/>
</dbReference>
<dbReference type="Proteomes" id="UP001442494">
    <property type="component" value="Unassembled WGS sequence"/>
</dbReference>
<feature type="repeat" description="TPR" evidence="1">
    <location>
        <begin position="299"/>
        <end position="332"/>
    </location>
</feature>
<dbReference type="InterPro" id="IPR011990">
    <property type="entry name" value="TPR-like_helical_dom_sf"/>
</dbReference>
<dbReference type="InterPro" id="IPR019734">
    <property type="entry name" value="TPR_rpt"/>
</dbReference>
<evidence type="ECO:0000313" key="3">
    <source>
        <dbReference type="EMBL" id="MEP0865326.1"/>
    </source>
</evidence>
<keyword evidence="4" id="KW-1185">Reference proteome</keyword>
<evidence type="ECO:0000259" key="2">
    <source>
        <dbReference type="Pfam" id="PF12770"/>
    </source>
</evidence>
<dbReference type="PROSITE" id="PS50005">
    <property type="entry name" value="TPR"/>
    <property type="match status" value="9"/>
</dbReference>
<reference evidence="3 4" key="1">
    <citation type="submission" date="2022-04" db="EMBL/GenBank/DDBJ databases">
        <title>Positive selection, recombination, and allopatry shape intraspecific diversity of widespread and dominant cyanobacteria.</title>
        <authorList>
            <person name="Wei J."/>
            <person name="Shu W."/>
            <person name="Hu C."/>
        </authorList>
    </citation>
    <scope>NUCLEOTIDE SEQUENCE [LARGE SCALE GENOMIC DNA]</scope>
    <source>
        <strain evidence="3 4">GB2-A5</strain>
    </source>
</reference>
<dbReference type="Pfam" id="PF13176">
    <property type="entry name" value="TPR_7"/>
    <property type="match status" value="2"/>
</dbReference>
<organism evidence="3 4">
    <name type="scientific">Funiculus sociatus GB2-A5</name>
    <dbReference type="NCBI Taxonomy" id="2933946"/>
    <lineage>
        <taxon>Bacteria</taxon>
        <taxon>Bacillati</taxon>
        <taxon>Cyanobacteriota</taxon>
        <taxon>Cyanophyceae</taxon>
        <taxon>Coleofasciculales</taxon>
        <taxon>Coleofasciculaceae</taxon>
        <taxon>Funiculus</taxon>
    </lineage>
</organism>
<feature type="repeat" description="TPR" evidence="1">
    <location>
        <begin position="339"/>
        <end position="372"/>
    </location>
</feature>
<dbReference type="Pfam" id="PF13424">
    <property type="entry name" value="TPR_12"/>
    <property type="match status" value="6"/>
</dbReference>
<keyword evidence="1" id="KW-0802">TPR repeat</keyword>
<feature type="repeat" description="TPR" evidence="1">
    <location>
        <begin position="379"/>
        <end position="412"/>
    </location>
</feature>